<gene>
    <name evidence="1" type="ORF">K432DRAFT_424155</name>
</gene>
<name>A0A8E2JH61_9PEZI</name>
<sequence length="147" mass="16665">MATAFLRIFHILDPGAVDTEADAEVDAEVDAEINAEVDAEVDAEINTEVDTEVNKAFLEASLFEKLERRIIANAKMIWGPQHYYSVVTGLSNTENLHSAWILYYDDNHPDGYRLLAQAEKRASTYKALKSLLDRLDRSVYSMLQRNI</sequence>
<reference evidence="1 2" key="1">
    <citation type="journal article" date="2016" name="Nat. Commun.">
        <title>Ectomycorrhizal ecology is imprinted in the genome of the dominant symbiotic fungus Cenococcum geophilum.</title>
        <authorList>
            <consortium name="DOE Joint Genome Institute"/>
            <person name="Peter M."/>
            <person name="Kohler A."/>
            <person name="Ohm R.A."/>
            <person name="Kuo A."/>
            <person name="Krutzmann J."/>
            <person name="Morin E."/>
            <person name="Arend M."/>
            <person name="Barry K.W."/>
            <person name="Binder M."/>
            <person name="Choi C."/>
            <person name="Clum A."/>
            <person name="Copeland A."/>
            <person name="Grisel N."/>
            <person name="Haridas S."/>
            <person name="Kipfer T."/>
            <person name="LaButti K."/>
            <person name="Lindquist E."/>
            <person name="Lipzen A."/>
            <person name="Maire R."/>
            <person name="Meier B."/>
            <person name="Mihaltcheva S."/>
            <person name="Molinier V."/>
            <person name="Murat C."/>
            <person name="Poggeler S."/>
            <person name="Quandt C.A."/>
            <person name="Sperisen C."/>
            <person name="Tritt A."/>
            <person name="Tisserant E."/>
            <person name="Crous P.W."/>
            <person name="Henrissat B."/>
            <person name="Nehls U."/>
            <person name="Egli S."/>
            <person name="Spatafora J.W."/>
            <person name="Grigoriev I.V."/>
            <person name="Martin F.M."/>
        </authorList>
    </citation>
    <scope>NUCLEOTIDE SEQUENCE [LARGE SCALE GENOMIC DNA]</scope>
    <source>
        <strain evidence="1 2">CBS 459.81</strain>
    </source>
</reference>
<organism evidence="1 2">
    <name type="scientific">Lepidopterella palustris CBS 459.81</name>
    <dbReference type="NCBI Taxonomy" id="1314670"/>
    <lineage>
        <taxon>Eukaryota</taxon>
        <taxon>Fungi</taxon>
        <taxon>Dikarya</taxon>
        <taxon>Ascomycota</taxon>
        <taxon>Pezizomycotina</taxon>
        <taxon>Dothideomycetes</taxon>
        <taxon>Pleosporomycetidae</taxon>
        <taxon>Mytilinidiales</taxon>
        <taxon>Argynnaceae</taxon>
        <taxon>Lepidopterella</taxon>
    </lineage>
</organism>
<protein>
    <submittedName>
        <fullName evidence="1">Uncharacterized protein</fullName>
    </submittedName>
</protein>
<accession>A0A8E2JH61</accession>
<dbReference type="EMBL" id="KV744888">
    <property type="protein sequence ID" value="OCK82424.1"/>
    <property type="molecule type" value="Genomic_DNA"/>
</dbReference>
<evidence type="ECO:0000313" key="2">
    <source>
        <dbReference type="Proteomes" id="UP000250266"/>
    </source>
</evidence>
<keyword evidence="2" id="KW-1185">Reference proteome</keyword>
<dbReference type="AlphaFoldDB" id="A0A8E2JH61"/>
<evidence type="ECO:0000313" key="1">
    <source>
        <dbReference type="EMBL" id="OCK82424.1"/>
    </source>
</evidence>
<dbReference type="Proteomes" id="UP000250266">
    <property type="component" value="Unassembled WGS sequence"/>
</dbReference>
<proteinExistence type="predicted"/>